<feature type="binding site" evidence="18">
    <location>
        <position position="152"/>
    </location>
    <ligand>
        <name>NAD(+)</name>
        <dbReference type="ChEBI" id="CHEBI:57540"/>
    </ligand>
</feature>
<keyword evidence="9 18" id="KW-0963">Cytoplasm</keyword>
<evidence type="ECO:0000256" key="5">
    <source>
        <dbReference type="ARBA" id="ARBA00004661"/>
    </source>
</evidence>
<dbReference type="CDD" id="cd08195">
    <property type="entry name" value="DHQS"/>
    <property type="match status" value="1"/>
</dbReference>
<dbReference type="InterPro" id="IPR030960">
    <property type="entry name" value="DHQS/DOIS_N"/>
</dbReference>
<name>A0A0R2AF93_9LACO</name>
<evidence type="ECO:0000256" key="12">
    <source>
        <dbReference type="ARBA" id="ARBA00022741"/>
    </source>
</evidence>
<dbReference type="GO" id="GO:0000166">
    <property type="term" value="F:nucleotide binding"/>
    <property type="evidence" value="ECO:0007669"/>
    <property type="project" value="UniProtKB-KW"/>
</dbReference>
<comment type="subcellular location">
    <subcellularLocation>
        <location evidence="4 18">Cytoplasm</location>
    </subcellularLocation>
</comment>
<feature type="domain" description="3-dehydroquinate synthase N-terminal" evidence="19">
    <location>
        <begin position="68"/>
        <end position="179"/>
    </location>
</feature>
<feature type="domain" description="3-dehydroquinate synthase C-terminal" evidence="20">
    <location>
        <begin position="182"/>
        <end position="322"/>
    </location>
</feature>
<evidence type="ECO:0000313" key="21">
    <source>
        <dbReference type="EMBL" id="KRM61683.1"/>
    </source>
</evidence>
<evidence type="ECO:0000256" key="8">
    <source>
        <dbReference type="ARBA" id="ARBA00017684"/>
    </source>
</evidence>
<keyword evidence="10 18" id="KW-0028">Amino-acid biosynthesis</keyword>
<feature type="binding site" evidence="18">
    <location>
        <begin position="170"/>
        <end position="173"/>
    </location>
    <ligand>
        <name>NAD(+)</name>
        <dbReference type="ChEBI" id="CHEBI:57540"/>
    </ligand>
</feature>
<proteinExistence type="inferred from homology"/>
<reference evidence="21 22" key="1">
    <citation type="journal article" date="2015" name="Genome Announc.">
        <title>Expanding the biotechnology potential of lactobacilli through comparative genomics of 213 strains and associated genera.</title>
        <authorList>
            <person name="Sun Z."/>
            <person name="Harris H.M."/>
            <person name="McCann A."/>
            <person name="Guo C."/>
            <person name="Argimon S."/>
            <person name="Zhang W."/>
            <person name="Yang X."/>
            <person name="Jeffery I.B."/>
            <person name="Cooney J.C."/>
            <person name="Kagawa T.F."/>
            <person name="Liu W."/>
            <person name="Song Y."/>
            <person name="Salvetti E."/>
            <person name="Wrobel A."/>
            <person name="Rasinkangas P."/>
            <person name="Parkhill J."/>
            <person name="Rea M.C."/>
            <person name="O'Sullivan O."/>
            <person name="Ritari J."/>
            <person name="Douillard F.P."/>
            <person name="Paul Ross R."/>
            <person name="Yang R."/>
            <person name="Briner A.E."/>
            <person name="Felis G.E."/>
            <person name="de Vos W.M."/>
            <person name="Barrangou R."/>
            <person name="Klaenhammer T.R."/>
            <person name="Caufield P.W."/>
            <person name="Cui Y."/>
            <person name="Zhang H."/>
            <person name="O'Toole P.W."/>
        </authorList>
    </citation>
    <scope>NUCLEOTIDE SEQUENCE [LARGE SCALE GENOMIC DNA]</scope>
    <source>
        <strain evidence="21 22">DSM 20634</strain>
    </source>
</reference>
<evidence type="ECO:0000256" key="13">
    <source>
        <dbReference type="ARBA" id="ARBA00022833"/>
    </source>
</evidence>
<comment type="cofactor">
    <cofactor evidence="2 18">
        <name>NAD(+)</name>
        <dbReference type="ChEBI" id="CHEBI:57540"/>
    </cofactor>
</comment>
<dbReference type="GO" id="GO:0005737">
    <property type="term" value="C:cytoplasm"/>
    <property type="evidence" value="ECO:0007669"/>
    <property type="project" value="UniProtKB-SubCell"/>
</dbReference>
<dbReference type="Pfam" id="PF01761">
    <property type="entry name" value="DHQ_synthase"/>
    <property type="match status" value="1"/>
</dbReference>
<evidence type="ECO:0000256" key="6">
    <source>
        <dbReference type="ARBA" id="ARBA00005412"/>
    </source>
</evidence>
<evidence type="ECO:0000256" key="9">
    <source>
        <dbReference type="ARBA" id="ARBA00022490"/>
    </source>
</evidence>
<dbReference type="GO" id="GO:0046872">
    <property type="term" value="F:metal ion binding"/>
    <property type="evidence" value="ECO:0007669"/>
    <property type="project" value="UniProtKB-KW"/>
</dbReference>
<dbReference type="OrthoDB" id="9806583at2"/>
<comment type="pathway">
    <text evidence="5 18">Metabolic intermediate biosynthesis; chorismate biosynthesis; chorismate from D-erythrose 4-phosphate and phosphoenolpyruvate: step 2/7.</text>
</comment>
<comment type="similarity">
    <text evidence="6 18">Belongs to the sugar phosphate cyclases superfamily. Dehydroquinate synthase family.</text>
</comment>
<dbReference type="InterPro" id="IPR050071">
    <property type="entry name" value="Dehydroquinate_synthase"/>
</dbReference>
<dbReference type="HAMAP" id="MF_00110">
    <property type="entry name" value="DHQ_synthase"/>
    <property type="match status" value="1"/>
</dbReference>
<dbReference type="Gene3D" id="1.20.1090.10">
    <property type="entry name" value="Dehydroquinate synthase-like - alpha domain"/>
    <property type="match status" value="1"/>
</dbReference>
<evidence type="ECO:0000259" key="19">
    <source>
        <dbReference type="Pfam" id="PF01761"/>
    </source>
</evidence>
<dbReference type="GO" id="GO:0009073">
    <property type="term" value="P:aromatic amino acid family biosynthetic process"/>
    <property type="evidence" value="ECO:0007669"/>
    <property type="project" value="UniProtKB-KW"/>
</dbReference>
<dbReference type="UniPathway" id="UPA00053">
    <property type="reaction ID" value="UER00085"/>
</dbReference>
<keyword evidence="14 18" id="KW-0520">NAD</keyword>
<dbReference type="InterPro" id="IPR056179">
    <property type="entry name" value="DHQS_C"/>
</dbReference>
<comment type="cofactor">
    <cofactor evidence="18">
        <name>Co(2+)</name>
        <dbReference type="ChEBI" id="CHEBI:48828"/>
    </cofactor>
    <cofactor evidence="18">
        <name>Zn(2+)</name>
        <dbReference type="ChEBI" id="CHEBI:29105"/>
    </cofactor>
    <text evidence="18">Binds 1 divalent metal cation per subunit. Can use either Co(2+) or Zn(2+).</text>
</comment>
<evidence type="ECO:0000256" key="7">
    <source>
        <dbReference type="ARBA" id="ARBA00013031"/>
    </source>
</evidence>
<keyword evidence="15 18" id="KW-0057">Aromatic amino acid biosynthesis</keyword>
<comment type="caution">
    <text evidence="18">Lacks conserved residue(s) required for the propagation of feature annotation.</text>
</comment>
<gene>
    <name evidence="18" type="primary">aroB</name>
    <name evidence="21" type="ORF">FC26_GL001761</name>
</gene>
<feature type="binding site" evidence="18">
    <location>
        <position position="185"/>
    </location>
    <ligand>
        <name>Zn(2+)</name>
        <dbReference type="ChEBI" id="CHEBI:29105"/>
    </ligand>
</feature>
<evidence type="ECO:0000256" key="18">
    <source>
        <dbReference type="HAMAP-Rule" id="MF_00110"/>
    </source>
</evidence>
<dbReference type="Pfam" id="PF24621">
    <property type="entry name" value="DHQS_C"/>
    <property type="match status" value="1"/>
</dbReference>
<dbReference type="InterPro" id="IPR016037">
    <property type="entry name" value="DHQ_synth_AroB"/>
</dbReference>
<keyword evidence="16 18" id="KW-0456">Lyase</keyword>
<comment type="caution">
    <text evidence="21">The sequence shown here is derived from an EMBL/GenBank/DDBJ whole genome shotgun (WGS) entry which is preliminary data.</text>
</comment>
<comment type="catalytic activity">
    <reaction evidence="1 18">
        <text>7-phospho-2-dehydro-3-deoxy-D-arabino-heptonate = 3-dehydroquinate + phosphate</text>
        <dbReference type="Rhea" id="RHEA:21968"/>
        <dbReference type="ChEBI" id="CHEBI:32364"/>
        <dbReference type="ChEBI" id="CHEBI:43474"/>
        <dbReference type="ChEBI" id="CHEBI:58394"/>
        <dbReference type="EC" id="4.2.3.4"/>
    </reaction>
</comment>
<feature type="binding site" evidence="18">
    <location>
        <begin position="106"/>
        <end position="110"/>
    </location>
    <ligand>
        <name>NAD(+)</name>
        <dbReference type="ChEBI" id="CHEBI:57540"/>
    </ligand>
</feature>
<dbReference type="FunFam" id="3.40.50.1970:FF:000007">
    <property type="entry name" value="Pentafunctional AROM polypeptide"/>
    <property type="match status" value="1"/>
</dbReference>
<feature type="binding site" evidence="18">
    <location>
        <position position="143"/>
    </location>
    <ligand>
        <name>NAD(+)</name>
        <dbReference type="ChEBI" id="CHEBI:57540"/>
    </ligand>
</feature>
<dbReference type="PANTHER" id="PTHR43622">
    <property type="entry name" value="3-DEHYDROQUINATE SYNTHASE"/>
    <property type="match status" value="1"/>
</dbReference>
<accession>A0A0R2AF93</accession>
<comment type="function">
    <text evidence="18">Catalyzes the conversion of 3-deoxy-D-arabino-heptulosonate 7-phosphate (DAHP) to dehydroquinate (DHQ).</text>
</comment>
<evidence type="ECO:0000256" key="10">
    <source>
        <dbReference type="ARBA" id="ARBA00022605"/>
    </source>
</evidence>
<dbReference type="PIRSF" id="PIRSF001455">
    <property type="entry name" value="DHQ_synth"/>
    <property type="match status" value="1"/>
</dbReference>
<evidence type="ECO:0000256" key="3">
    <source>
        <dbReference type="ARBA" id="ARBA00001947"/>
    </source>
</evidence>
<evidence type="ECO:0000256" key="15">
    <source>
        <dbReference type="ARBA" id="ARBA00023141"/>
    </source>
</evidence>
<evidence type="ECO:0000259" key="20">
    <source>
        <dbReference type="Pfam" id="PF24621"/>
    </source>
</evidence>
<feature type="binding site" evidence="18">
    <location>
        <position position="262"/>
    </location>
    <ligand>
        <name>Zn(2+)</name>
        <dbReference type="ChEBI" id="CHEBI:29105"/>
    </ligand>
</feature>
<evidence type="ECO:0000256" key="14">
    <source>
        <dbReference type="ARBA" id="ARBA00023027"/>
    </source>
</evidence>
<evidence type="ECO:0000256" key="1">
    <source>
        <dbReference type="ARBA" id="ARBA00001393"/>
    </source>
</evidence>
<protein>
    <recommendedName>
        <fullName evidence="8 18">3-dehydroquinate synthase</fullName>
        <shortName evidence="18">DHQS</shortName>
        <ecNumber evidence="7 18">4.2.3.4</ecNumber>
    </recommendedName>
</protein>
<dbReference type="GO" id="GO:0003856">
    <property type="term" value="F:3-dehydroquinate synthase activity"/>
    <property type="evidence" value="ECO:0007669"/>
    <property type="project" value="UniProtKB-UniRule"/>
</dbReference>
<dbReference type="AlphaFoldDB" id="A0A0R2AF93"/>
<dbReference type="EC" id="4.2.3.4" evidence="7 18"/>
<keyword evidence="12 18" id="KW-0547">Nucleotide-binding</keyword>
<evidence type="ECO:0000256" key="17">
    <source>
        <dbReference type="ARBA" id="ARBA00023285"/>
    </source>
</evidence>
<keyword evidence="22" id="KW-1185">Reference proteome</keyword>
<feature type="binding site" evidence="18">
    <location>
        <begin position="130"/>
        <end position="131"/>
    </location>
    <ligand>
        <name>NAD(+)</name>
        <dbReference type="ChEBI" id="CHEBI:57540"/>
    </ligand>
</feature>
<dbReference type="Proteomes" id="UP000051733">
    <property type="component" value="Unassembled WGS sequence"/>
</dbReference>
<dbReference type="RefSeq" id="WP_057779043.1">
    <property type="nucleotide sequence ID" value="NZ_AYYY01000025.1"/>
</dbReference>
<comment type="cofactor">
    <cofactor evidence="3">
        <name>Zn(2+)</name>
        <dbReference type="ChEBI" id="CHEBI:29105"/>
    </cofactor>
</comment>
<dbReference type="GO" id="GO:0008652">
    <property type="term" value="P:amino acid biosynthetic process"/>
    <property type="evidence" value="ECO:0007669"/>
    <property type="project" value="UniProtKB-KW"/>
</dbReference>
<organism evidence="21 22">
    <name type="scientific">Paucilactobacillus vaccinostercus DSM 20634</name>
    <dbReference type="NCBI Taxonomy" id="1423813"/>
    <lineage>
        <taxon>Bacteria</taxon>
        <taxon>Bacillati</taxon>
        <taxon>Bacillota</taxon>
        <taxon>Bacilli</taxon>
        <taxon>Lactobacillales</taxon>
        <taxon>Lactobacillaceae</taxon>
        <taxon>Paucilactobacillus</taxon>
    </lineage>
</organism>
<evidence type="ECO:0000256" key="2">
    <source>
        <dbReference type="ARBA" id="ARBA00001911"/>
    </source>
</evidence>
<dbReference type="InterPro" id="IPR030963">
    <property type="entry name" value="DHQ_synth_fam"/>
</dbReference>
<keyword evidence="17 18" id="KW-0170">Cobalt</keyword>
<dbReference type="Gene3D" id="3.40.50.1970">
    <property type="match status" value="1"/>
</dbReference>
<dbReference type="NCBIfam" id="TIGR01357">
    <property type="entry name" value="aroB"/>
    <property type="match status" value="1"/>
</dbReference>
<keyword evidence="13 18" id="KW-0862">Zinc</keyword>
<feature type="binding site" evidence="18">
    <location>
        <position position="246"/>
    </location>
    <ligand>
        <name>Zn(2+)</name>
        <dbReference type="ChEBI" id="CHEBI:29105"/>
    </ligand>
</feature>
<evidence type="ECO:0000313" key="22">
    <source>
        <dbReference type="Proteomes" id="UP000051733"/>
    </source>
</evidence>
<dbReference type="STRING" id="1423813.FC26_GL001761"/>
<evidence type="ECO:0000256" key="4">
    <source>
        <dbReference type="ARBA" id="ARBA00004496"/>
    </source>
</evidence>
<evidence type="ECO:0000256" key="11">
    <source>
        <dbReference type="ARBA" id="ARBA00022723"/>
    </source>
</evidence>
<dbReference type="PATRIC" id="fig|1423813.3.peg.1788"/>
<dbReference type="EMBL" id="AYYY01000025">
    <property type="protein sequence ID" value="KRM61683.1"/>
    <property type="molecule type" value="Genomic_DNA"/>
</dbReference>
<sequence length="354" mass="38301">MAKVEVQLPQTQYTVLIEPGLLNQIGDLIAKQWSGRKVALITDSNVGPLYQTQVSDQLTAAGFTVCDYVVPAGEASKSWPVIADLAAKMAADHFTRSDGVIALGGGVVGDLAGFTASIYMRGISFIQIPTSLLAQVDSSVGGKTAIDLGDAKNIIGTFYQPDAVYIDPNTLDTMTDRYVAEGYGEIVKTAALDSADFWHLIEQINSVADIRAHATELSRRSVSYKARIVMADEKETGQRQLLNFGHTMGHAIELLAHGGLAHGEAVSVGMVHIMRVFEQLQLTKPGITAAIEERLKAVGLPTESALLGTPEFYEKIKNDKKNKNGTLNLVYVEDYGTPHIYGIPTDEVKAFFKE</sequence>
<dbReference type="PANTHER" id="PTHR43622:SF7">
    <property type="entry name" value="3-DEHYDROQUINATE SYNTHASE, CHLOROPLASTIC"/>
    <property type="match status" value="1"/>
</dbReference>
<dbReference type="GO" id="GO:0009423">
    <property type="term" value="P:chorismate biosynthetic process"/>
    <property type="evidence" value="ECO:0007669"/>
    <property type="project" value="UniProtKB-UniRule"/>
</dbReference>
<dbReference type="SUPFAM" id="SSF56796">
    <property type="entry name" value="Dehydroquinate synthase-like"/>
    <property type="match status" value="1"/>
</dbReference>
<keyword evidence="11 18" id="KW-0479">Metal-binding</keyword>
<evidence type="ECO:0000256" key="16">
    <source>
        <dbReference type="ARBA" id="ARBA00023239"/>
    </source>
</evidence>